<sequence>MMGSLGFGEPFSVSLFLSICSSATVQKLVWCFCSYSLILPHRQQRRWCQIAFVRPSLSAARSSLSDQANNDDDDDDDGKEQHQAFDLCIA</sequence>
<reference evidence="2" key="1">
    <citation type="submission" date="2018-01" db="EMBL/GenBank/DDBJ databases">
        <title>An insight into the sialome of Amazonian anophelines.</title>
        <authorList>
            <person name="Ribeiro J.M."/>
            <person name="Scarpassa V."/>
            <person name="Calvo E."/>
        </authorList>
    </citation>
    <scope>NUCLEOTIDE SEQUENCE</scope>
    <source>
        <tissue evidence="2">Salivary glands</tissue>
    </source>
</reference>
<accession>A0A2M4C9U5</accession>
<feature type="region of interest" description="Disordered" evidence="1">
    <location>
        <begin position="61"/>
        <end position="90"/>
    </location>
</feature>
<name>A0A2M4C9U5_9DIPT</name>
<feature type="compositionally biased region" description="Acidic residues" evidence="1">
    <location>
        <begin position="69"/>
        <end position="78"/>
    </location>
</feature>
<evidence type="ECO:0000256" key="1">
    <source>
        <dbReference type="SAM" id="MobiDB-lite"/>
    </source>
</evidence>
<dbReference type="EMBL" id="GGFJ01012985">
    <property type="protein sequence ID" value="MBW62126.1"/>
    <property type="molecule type" value="Transcribed_RNA"/>
</dbReference>
<dbReference type="AlphaFoldDB" id="A0A2M4C9U5"/>
<evidence type="ECO:0000313" key="2">
    <source>
        <dbReference type="EMBL" id="MBW62126.1"/>
    </source>
</evidence>
<proteinExistence type="predicted"/>
<protein>
    <submittedName>
        <fullName evidence="2">Putative secreted protein</fullName>
    </submittedName>
</protein>
<organism evidence="2">
    <name type="scientific">Anopheles marajoara</name>
    <dbReference type="NCBI Taxonomy" id="58244"/>
    <lineage>
        <taxon>Eukaryota</taxon>
        <taxon>Metazoa</taxon>
        <taxon>Ecdysozoa</taxon>
        <taxon>Arthropoda</taxon>
        <taxon>Hexapoda</taxon>
        <taxon>Insecta</taxon>
        <taxon>Pterygota</taxon>
        <taxon>Neoptera</taxon>
        <taxon>Endopterygota</taxon>
        <taxon>Diptera</taxon>
        <taxon>Nematocera</taxon>
        <taxon>Culicoidea</taxon>
        <taxon>Culicidae</taxon>
        <taxon>Anophelinae</taxon>
        <taxon>Anopheles</taxon>
    </lineage>
</organism>